<evidence type="ECO:0000313" key="2">
    <source>
        <dbReference type="EMBL" id="KES07808.1"/>
    </source>
</evidence>
<dbReference type="RefSeq" id="WP_037930178.1">
    <property type="nucleotide sequence ID" value="NZ_JBFADL010000002.1"/>
</dbReference>
<dbReference type="eggNOG" id="COG1359">
    <property type="taxonomic scope" value="Bacteria"/>
</dbReference>
<accession>A0A081XW85</accession>
<keyword evidence="3" id="KW-1185">Reference proteome</keyword>
<dbReference type="EMBL" id="JFCB01000004">
    <property type="protein sequence ID" value="KES07808.1"/>
    <property type="molecule type" value="Genomic_DNA"/>
</dbReference>
<reference evidence="2 3" key="1">
    <citation type="submission" date="2014-02" db="EMBL/GenBank/DDBJ databases">
        <title>The genome announcement of Streptomyces toyocaensis NRRL15009.</title>
        <authorList>
            <person name="Hong H.-J."/>
            <person name="Kwun M.J."/>
        </authorList>
    </citation>
    <scope>NUCLEOTIDE SEQUENCE [LARGE SCALE GENOMIC DNA]</scope>
    <source>
        <strain evidence="2 3">NRRL 15009</strain>
    </source>
</reference>
<dbReference type="AlphaFoldDB" id="A0A081XW85"/>
<dbReference type="Gene3D" id="3.30.70.100">
    <property type="match status" value="1"/>
</dbReference>
<organism evidence="2 3">
    <name type="scientific">Streptomyces toyocaensis</name>
    <dbReference type="NCBI Taxonomy" id="55952"/>
    <lineage>
        <taxon>Bacteria</taxon>
        <taxon>Bacillati</taxon>
        <taxon>Actinomycetota</taxon>
        <taxon>Actinomycetes</taxon>
        <taxon>Kitasatosporales</taxon>
        <taxon>Streptomycetaceae</taxon>
        <taxon>Streptomyces</taxon>
    </lineage>
</organism>
<dbReference type="InterPro" id="IPR011008">
    <property type="entry name" value="Dimeric_a/b-barrel"/>
</dbReference>
<dbReference type="InterPro" id="IPR012577">
    <property type="entry name" value="NIPSNAP"/>
</dbReference>
<gene>
    <name evidence="2" type="ORF">BU52_07745</name>
</gene>
<comment type="caution">
    <text evidence="2">The sequence shown here is derived from an EMBL/GenBank/DDBJ whole genome shotgun (WGS) entry which is preliminary data.</text>
</comment>
<dbReference type="SUPFAM" id="SSF54909">
    <property type="entry name" value="Dimeric alpha+beta barrel"/>
    <property type="match status" value="1"/>
</dbReference>
<evidence type="ECO:0000313" key="3">
    <source>
        <dbReference type="Proteomes" id="UP000028341"/>
    </source>
</evidence>
<name>A0A081XW85_STRTO</name>
<dbReference type="STRING" id="55952.BU52_07745"/>
<dbReference type="Pfam" id="PF07978">
    <property type="entry name" value="NIPSNAP"/>
    <property type="match status" value="1"/>
</dbReference>
<protein>
    <recommendedName>
        <fullName evidence="1">NIPSNAP domain-containing protein</fullName>
    </recommendedName>
</protein>
<proteinExistence type="predicted"/>
<evidence type="ECO:0000259" key="1">
    <source>
        <dbReference type="Pfam" id="PF07978"/>
    </source>
</evidence>
<feature type="domain" description="NIPSNAP" evidence="1">
    <location>
        <begin position="13"/>
        <end position="109"/>
    </location>
</feature>
<sequence>MPATHAVDHPSVVELRQYTLRPGRRDELIELFDREFVETQEETGMVVLGQFRDLDDPDRFVWLRGFRDMTARHHALTAFYGGPVWAEHGPRANATMIDSDDVLLLRPLSAGTGFAVSPAERPRAGAPEPERFVAATLWSFPPGRHDGLDLVRDGLLPVLHQTGPAPLAVLVTESAPNTFPRLPVRTGENVAVVLTSYPDESDHRRHLADVRDHPLVRDVVLPAVEGARTAAPLTLRLAPTGRSLIR</sequence>
<dbReference type="Proteomes" id="UP000028341">
    <property type="component" value="Unassembled WGS sequence"/>
</dbReference>